<dbReference type="InterPro" id="IPR014059">
    <property type="entry name" value="TraI/TrwC_relax"/>
</dbReference>
<feature type="domain" description="TrwC relaxase" evidence="3">
    <location>
        <begin position="10"/>
        <end position="282"/>
    </location>
</feature>
<proteinExistence type="predicted"/>
<dbReference type="Pfam" id="PF13604">
    <property type="entry name" value="AAA_30"/>
    <property type="match status" value="1"/>
</dbReference>
<dbReference type="NCBIfam" id="NF041492">
    <property type="entry name" value="MobF"/>
    <property type="match status" value="1"/>
</dbReference>
<dbReference type="InterPro" id="IPR014862">
    <property type="entry name" value="TrwC"/>
</dbReference>
<name>A0A1C3HNK4_SERMA</name>
<protein>
    <submittedName>
        <fullName evidence="6">Multifunctional conjugation protein TraI</fullName>
    </submittedName>
</protein>
<dbReference type="InterPro" id="IPR027417">
    <property type="entry name" value="P-loop_NTPase"/>
</dbReference>
<dbReference type="InterPro" id="IPR054558">
    <property type="entry name" value="TraI_hel_assoc_DBD_N"/>
</dbReference>
<evidence type="ECO:0000259" key="5">
    <source>
        <dbReference type="Pfam" id="PF22232"/>
    </source>
</evidence>
<dbReference type="Pfam" id="PF08751">
    <property type="entry name" value="TrwC"/>
    <property type="match status" value="1"/>
</dbReference>
<dbReference type="CDD" id="cd17933">
    <property type="entry name" value="DEXSc_RecD-like"/>
    <property type="match status" value="1"/>
</dbReference>
<dbReference type="SUPFAM" id="SSF52540">
    <property type="entry name" value="P-loop containing nucleoside triphosphate hydrolases"/>
    <property type="match status" value="2"/>
</dbReference>
<feature type="domain" description="TraI helicase-associated ssDBD N-terminal" evidence="5">
    <location>
        <begin position="448"/>
        <end position="541"/>
    </location>
</feature>
<evidence type="ECO:0000256" key="1">
    <source>
        <dbReference type="SAM" id="MobiDB-lite"/>
    </source>
</evidence>
<evidence type="ECO:0000259" key="4">
    <source>
        <dbReference type="Pfam" id="PF18340"/>
    </source>
</evidence>
<dbReference type="SUPFAM" id="SSF55464">
    <property type="entry name" value="Origin of replication-binding domain, RBD-like"/>
    <property type="match status" value="1"/>
</dbReference>
<dbReference type="EMBL" id="LT575492">
    <property type="protein sequence ID" value="SAY46608.1"/>
    <property type="molecule type" value="Genomic_DNA"/>
</dbReference>
<feature type="domain" description="TraI 2B/2B-like" evidence="4">
    <location>
        <begin position="640"/>
        <end position="717"/>
    </location>
</feature>
<dbReference type="CDD" id="cd18809">
    <property type="entry name" value="SF1_C_RecD"/>
    <property type="match status" value="1"/>
</dbReference>
<feature type="compositionally biased region" description="Polar residues" evidence="1">
    <location>
        <begin position="960"/>
        <end position="979"/>
    </location>
</feature>
<dbReference type="InterPro" id="IPR009767">
    <property type="entry name" value="DNA_helicase_TraI_C"/>
</dbReference>
<dbReference type="Pfam" id="PF22232">
    <property type="entry name" value="TraI_hel_assoc_N"/>
    <property type="match status" value="1"/>
</dbReference>
<accession>A0A1C3HNK4</accession>
<evidence type="ECO:0000259" key="2">
    <source>
        <dbReference type="Pfam" id="PF07057"/>
    </source>
</evidence>
<feature type="compositionally biased region" description="Basic and acidic residues" evidence="1">
    <location>
        <begin position="1670"/>
        <end position="1694"/>
    </location>
</feature>
<dbReference type="Pfam" id="PF07057">
    <property type="entry name" value="TraI_C"/>
    <property type="match status" value="1"/>
</dbReference>
<gene>
    <name evidence="6" type="primary">traI_3</name>
    <name evidence="6" type="ORF">PWN146_05377</name>
</gene>
<dbReference type="GO" id="GO:0003677">
    <property type="term" value="F:DNA binding"/>
    <property type="evidence" value="ECO:0007669"/>
    <property type="project" value="InterPro"/>
</dbReference>
<dbReference type="GO" id="GO:0003678">
    <property type="term" value="F:DNA helicase activity"/>
    <property type="evidence" value="ECO:0007669"/>
    <property type="project" value="InterPro"/>
</dbReference>
<dbReference type="Gene3D" id="3.40.50.300">
    <property type="entry name" value="P-loop containing nucleotide triphosphate hydrolases"/>
    <property type="match status" value="2"/>
</dbReference>
<sequence length="1723" mass="184164">MLSVSAVKSAANAAGYYEQKDNYYFIGEMATEWLGTGAESLGLEGPVKGEVFRAVLEGHLPDGGDLSHMKNGKNTHQPGIDLTFSAPKSVSVLALVAGDTFLIGAHKRAVAATLNELEKFASTRTMTDGVSALERTGNLVVATFLHDTSRNLDPQLHTHAIVANATLAAGGWKTLSSDTKAGSGFNNILWKEQVSIGAMYRGFMRGELEAAGYLLRDAGPHGMYEIDGVPTEPFSSRRQDILAAAGRDAGSREKTRAALDTRKAKDFTCMDDVRDYWRQKLKDELGFDYAAFKAEVDARAADKTAEPAPQTAAAALLAARTQRQAAQDDAMTPAQAVEQAIAVVSKSAVRFGIDAVLTAALGRLPMREGVYGAVRTEIETAVARGALLAVDGAQTLFTSAAHVRDEQRLSQLAARLAAGRVDTPAPAQATGIVAQWAQAGRGLTLIDARGGQAFQADLLARFGEAAAQAGRESVVVVASRAARSRLKGADVGTVMTVEEVAERGLPASSLVSLPESEQLSVPQLHQVLQAVDRSQGVAVVLDTHARRATGFGAEVLRAAGVTQLKTSERQENATVTLVQKDTVDDRLQVAARHVAKQTAAGLALVAQAGNARTRAQLTQAIRTALGEEGVLGATLKTVDTLSPVWLDAGTRQNRSTYKVGMVLERVEGKNVLERMTVVGVSKETHKLSVEDANGNRSGLAISAIDSSYRLWQKASLTLQEGERVRATGELGHTLRADAELRVVGIKPKSLLFRERLVVEDAQGKRAHIPLTGAPLKMDYAYTESLGASRKTQGQVVAVLAGKEVSDATINQLRRSGDAILAFTPLSEADITARLTHTRTSVTVTQGLQTLGGKDTVTDALRSLQQARMTPTSRAVGLTIEKATGTNVMFSALKVAALAGQMDERVTPEVALGELARLERRGDIIALSTVQGRGDTYIRRESWEQEKTLLRHIAEGKNSLPPLTTNSGLTNHEGDPSQTGRVADPYPNLTQGQRQAAEMILTSKDRFVTIQGYAGVGKTTQFKVVAAALARLDNPPQVVGLAPTHRAVSELTAAGLPAQTLASFLSEQSRAQEGGEKPDFSRTVFVIDESSMVGNRDMATAVSLIAQGGGRAVMSGDEAQLKPLESGVPFSLTLHRSAADIAIMQDIVRQTPALRPAIEAMIAGNVREAVTVSQQVGPDIIPRESGAPVPSSSVIDLKTLGESDVAALIAADYVGRTPEARDNTLIVAELNADRRAINDAVHDRLQAEGKLGESITVSTLSRVSNSQADLGSRAFWQANTGHVVKMGEDYFTIKAVDGQSGTVSLTGLDGHDERWLAPATLRRSQVAVFEAKTMTVSVGERLRLTTTDRDRMLRTNDIGVVTGIDARGRLQVTVGEQQVSLDPTAVPGDRHIDYGYAVTTYSAQGASVDYVITLEGVEGARKRMASQDSAYVALSRAKQHVQLYVDDLEGWQRQVEKHTGGRETVHDVLLRADDAAAQAAVRDFEAGRPAGETRLASRLDADMRDAAHFQGGSRPTLLYAVVNEHGRQRGNWVVPVSPATGRLDIENAHYQGAEDGARVVLRQGDKESAALTAATLDEARALMQAQPDRAVVLLRGDAVASTDETASAQSDTPAADTLRLEEELKAAREREAIAEVFGEHKVTDLPDEKALEAEGRPQDDAALLDLSAQDAEARQEADRLRDAARGIEATDDKRPSMANDEVNIVRHAPETDPDMSKTKQKTME</sequence>
<dbReference type="NCBIfam" id="TIGR02686">
    <property type="entry name" value="relax_trwC"/>
    <property type="match status" value="1"/>
</dbReference>
<organism evidence="6">
    <name type="scientific">Serratia marcescens</name>
    <dbReference type="NCBI Taxonomy" id="615"/>
    <lineage>
        <taxon>Bacteria</taxon>
        <taxon>Pseudomonadati</taxon>
        <taxon>Pseudomonadota</taxon>
        <taxon>Gammaproteobacteria</taxon>
        <taxon>Enterobacterales</taxon>
        <taxon>Yersiniaceae</taxon>
        <taxon>Serratia</taxon>
    </lineage>
</organism>
<evidence type="ECO:0000313" key="6">
    <source>
        <dbReference type="EMBL" id="SAY46608.1"/>
    </source>
</evidence>
<dbReference type="Pfam" id="PF18340">
    <property type="entry name" value="TraI_2B"/>
    <property type="match status" value="1"/>
</dbReference>
<dbReference type="InterPro" id="IPR040668">
    <property type="entry name" value="TraI_2B"/>
</dbReference>
<dbReference type="GO" id="GO:0005524">
    <property type="term" value="F:ATP binding"/>
    <property type="evidence" value="ECO:0007669"/>
    <property type="project" value="InterPro"/>
</dbReference>
<feature type="region of interest" description="Disordered" evidence="1">
    <location>
        <begin position="1667"/>
        <end position="1723"/>
    </location>
</feature>
<feature type="compositionally biased region" description="Basic and acidic residues" evidence="1">
    <location>
        <begin position="1702"/>
        <end position="1723"/>
    </location>
</feature>
<dbReference type="RefSeq" id="WP_172690020.1">
    <property type="nucleotide sequence ID" value="NZ_LT575492.1"/>
</dbReference>
<evidence type="ECO:0000259" key="3">
    <source>
        <dbReference type="Pfam" id="PF08751"/>
    </source>
</evidence>
<dbReference type="GO" id="GO:0016818">
    <property type="term" value="F:hydrolase activity, acting on acid anhydrides, in phosphorus-containing anhydrides"/>
    <property type="evidence" value="ECO:0007669"/>
    <property type="project" value="InterPro"/>
</dbReference>
<feature type="region of interest" description="Disordered" evidence="1">
    <location>
        <begin position="956"/>
        <end position="985"/>
    </location>
</feature>
<reference evidence="6" key="1">
    <citation type="submission" date="2016-05" db="EMBL/GenBank/DDBJ databases">
        <authorList>
            <person name="Lavstsen T."/>
            <person name="Jespersen J.S."/>
        </authorList>
    </citation>
    <scope>NUCLEOTIDE SEQUENCE</scope>
    <source>
        <strain evidence="6">PWN146_assembly</strain>
    </source>
</reference>
<feature type="domain" description="DNA helicase TraI type C-terminal" evidence="2">
    <location>
        <begin position="1463"/>
        <end position="1601"/>
    </location>
</feature>